<dbReference type="AlphaFoldDB" id="A0AA39X454"/>
<protein>
    <submittedName>
        <fullName evidence="2">Uncharacterized protein</fullName>
    </submittedName>
</protein>
<feature type="compositionally biased region" description="Low complexity" evidence="1">
    <location>
        <begin position="64"/>
        <end position="89"/>
    </location>
</feature>
<dbReference type="PANTHER" id="PTHR39474:SF1">
    <property type="entry name" value="FUNGAL SPECIFIC TRANSCRIPTION FACTOR"/>
    <property type="match status" value="1"/>
</dbReference>
<reference evidence="2" key="1">
    <citation type="submission" date="2023-06" db="EMBL/GenBank/DDBJ databases">
        <title>Genome-scale phylogeny and comparative genomics of the fungal order Sordariales.</title>
        <authorList>
            <consortium name="Lawrence Berkeley National Laboratory"/>
            <person name="Hensen N."/>
            <person name="Bonometti L."/>
            <person name="Westerberg I."/>
            <person name="Brannstrom I.O."/>
            <person name="Guillou S."/>
            <person name="Cros-Aarteil S."/>
            <person name="Calhoun S."/>
            <person name="Haridas S."/>
            <person name="Kuo A."/>
            <person name="Mondo S."/>
            <person name="Pangilinan J."/>
            <person name="Riley R."/>
            <person name="Labutti K."/>
            <person name="Andreopoulos B."/>
            <person name="Lipzen A."/>
            <person name="Chen C."/>
            <person name="Yanf M."/>
            <person name="Daum C."/>
            <person name="Ng V."/>
            <person name="Clum A."/>
            <person name="Steindorff A."/>
            <person name="Ohm R."/>
            <person name="Martin F."/>
            <person name="Silar P."/>
            <person name="Natvig D."/>
            <person name="Lalanne C."/>
            <person name="Gautier V."/>
            <person name="Ament-Velasquez S.L."/>
            <person name="Kruys A."/>
            <person name="Hutchinson M.I."/>
            <person name="Powell A.J."/>
            <person name="Barry K."/>
            <person name="Miller A.N."/>
            <person name="Grigoriev I.V."/>
            <person name="Debuchy R."/>
            <person name="Gladieux P."/>
            <person name="Thoren M.H."/>
            <person name="Johannesson H."/>
        </authorList>
    </citation>
    <scope>NUCLEOTIDE SEQUENCE</scope>
    <source>
        <strain evidence="2">CBS 606.72</strain>
    </source>
</reference>
<evidence type="ECO:0000313" key="3">
    <source>
        <dbReference type="Proteomes" id="UP001175000"/>
    </source>
</evidence>
<dbReference type="EMBL" id="JAULSU010000002">
    <property type="protein sequence ID" value="KAK0626969.1"/>
    <property type="molecule type" value="Genomic_DNA"/>
</dbReference>
<comment type="caution">
    <text evidence="2">The sequence shown here is derived from an EMBL/GenBank/DDBJ whole genome shotgun (WGS) entry which is preliminary data.</text>
</comment>
<evidence type="ECO:0000256" key="1">
    <source>
        <dbReference type="SAM" id="MobiDB-lite"/>
    </source>
</evidence>
<gene>
    <name evidence="2" type="ORF">B0T14DRAFT_562830</name>
</gene>
<feature type="compositionally biased region" description="Low complexity" evidence="1">
    <location>
        <begin position="1"/>
        <end position="35"/>
    </location>
</feature>
<sequence length="169" mass="17002">MIPARNASTAAAAQAPSTSPVPGSSTSQHQAEAAPAPAPAPAERLYPTVADAAAVEEGVGGGKASTSSASASASEPAGGAPKALPALPASTGEEGNTVIEVNGAAVTLDKLGPMVIGRDGTVSRIANWNEMCDLERQNTLRILGKRNQLRLANLRGETVQEPAPSKTEQ</sequence>
<keyword evidence="3" id="KW-1185">Reference proteome</keyword>
<evidence type="ECO:0000313" key="2">
    <source>
        <dbReference type="EMBL" id="KAK0626969.1"/>
    </source>
</evidence>
<organism evidence="2 3">
    <name type="scientific">Immersiella caudata</name>
    <dbReference type="NCBI Taxonomy" id="314043"/>
    <lineage>
        <taxon>Eukaryota</taxon>
        <taxon>Fungi</taxon>
        <taxon>Dikarya</taxon>
        <taxon>Ascomycota</taxon>
        <taxon>Pezizomycotina</taxon>
        <taxon>Sordariomycetes</taxon>
        <taxon>Sordariomycetidae</taxon>
        <taxon>Sordariales</taxon>
        <taxon>Lasiosphaeriaceae</taxon>
        <taxon>Immersiella</taxon>
    </lineage>
</organism>
<feature type="region of interest" description="Disordered" evidence="1">
    <location>
        <begin position="1"/>
        <end position="91"/>
    </location>
</feature>
<name>A0AA39X454_9PEZI</name>
<dbReference type="Proteomes" id="UP001175000">
    <property type="component" value="Unassembled WGS sequence"/>
</dbReference>
<dbReference type="PANTHER" id="PTHR39474">
    <property type="entry name" value="UNNAMED PRODUCT"/>
    <property type="match status" value="1"/>
</dbReference>
<accession>A0AA39X454</accession>
<proteinExistence type="predicted"/>